<dbReference type="Proteomes" id="UP000680045">
    <property type="component" value="Unassembled WGS sequence"/>
</dbReference>
<dbReference type="AlphaFoldDB" id="A0A941J8N3"/>
<gene>
    <name evidence="1" type="ORF">KEH51_23465</name>
</gene>
<reference evidence="1" key="1">
    <citation type="submission" date="2021-04" db="EMBL/GenBank/DDBJ databases">
        <title>Whole genome sequencing of Enterococci isolates from hospitalized patients.</title>
        <authorList>
            <person name="Ogoti B.M."/>
            <person name="Onyambu F.G."/>
        </authorList>
    </citation>
    <scope>NUCLEOTIDE SEQUENCE</scope>
    <source>
        <strain evidence="1">242</strain>
    </source>
</reference>
<comment type="caution">
    <text evidence="1">The sequence shown here is derived from an EMBL/GenBank/DDBJ whole genome shotgun (WGS) entry which is preliminary data.</text>
</comment>
<name>A0A941J8N3_9BACI</name>
<accession>A0A941J8N3</accession>
<organism evidence="1 2">
    <name type="scientific">Peribacillus frigoritolerans</name>
    <dbReference type="NCBI Taxonomy" id="450367"/>
    <lineage>
        <taxon>Bacteria</taxon>
        <taxon>Bacillati</taxon>
        <taxon>Bacillota</taxon>
        <taxon>Bacilli</taxon>
        <taxon>Bacillales</taxon>
        <taxon>Bacillaceae</taxon>
        <taxon>Peribacillus</taxon>
    </lineage>
</organism>
<dbReference type="EMBL" id="JAGTPW010000054">
    <property type="protein sequence ID" value="MBR8645871.1"/>
    <property type="molecule type" value="Genomic_DNA"/>
</dbReference>
<sequence length="95" mass="11265">MGDFAKEKINNLVNELLTNTPEYVSENAERIRKQIHMIGEPIIKKKLVNIYEEQLKLLKPTQIEINNEILKLKKRMLFLEDKLKMVICNDLFNHT</sequence>
<evidence type="ECO:0000313" key="2">
    <source>
        <dbReference type="Proteomes" id="UP000680045"/>
    </source>
</evidence>
<proteinExistence type="predicted"/>
<evidence type="ECO:0000313" key="1">
    <source>
        <dbReference type="EMBL" id="MBR8645871.1"/>
    </source>
</evidence>
<protein>
    <submittedName>
        <fullName evidence="1">Uncharacterized protein</fullName>
    </submittedName>
</protein>